<dbReference type="InterPro" id="IPR036875">
    <property type="entry name" value="Znf_CCHC_sf"/>
</dbReference>
<dbReference type="InterPro" id="IPR001878">
    <property type="entry name" value="Znf_CCHC"/>
</dbReference>
<dbReference type="Proteomes" id="UP000663882">
    <property type="component" value="Unassembled WGS sequence"/>
</dbReference>
<feature type="region of interest" description="Disordered" evidence="2">
    <location>
        <begin position="1"/>
        <end position="21"/>
    </location>
</feature>
<feature type="region of interest" description="Disordered" evidence="2">
    <location>
        <begin position="518"/>
        <end position="551"/>
    </location>
</feature>
<comment type="caution">
    <text evidence="4">The sequence shown here is derived from an EMBL/GenBank/DDBJ whole genome shotgun (WGS) entry which is preliminary data.</text>
</comment>
<dbReference type="EMBL" id="CAJNOO010004449">
    <property type="protein sequence ID" value="CAF1381647.1"/>
    <property type="molecule type" value="Genomic_DNA"/>
</dbReference>
<evidence type="ECO:0000313" key="5">
    <source>
        <dbReference type="Proteomes" id="UP000663882"/>
    </source>
</evidence>
<feature type="compositionally biased region" description="Low complexity" evidence="2">
    <location>
        <begin position="1"/>
        <end position="13"/>
    </location>
</feature>
<proteinExistence type="predicted"/>
<dbReference type="OrthoDB" id="10054151at2759"/>
<dbReference type="PROSITE" id="PS50158">
    <property type="entry name" value="ZF_CCHC"/>
    <property type="match status" value="1"/>
</dbReference>
<dbReference type="SMART" id="SM00343">
    <property type="entry name" value="ZnF_C2HC"/>
    <property type="match status" value="1"/>
</dbReference>
<evidence type="ECO:0000256" key="2">
    <source>
        <dbReference type="SAM" id="MobiDB-lite"/>
    </source>
</evidence>
<evidence type="ECO:0000259" key="3">
    <source>
        <dbReference type="PROSITE" id="PS50158"/>
    </source>
</evidence>
<feature type="compositionally biased region" description="Basic and acidic residues" evidence="2">
    <location>
        <begin position="526"/>
        <end position="536"/>
    </location>
</feature>
<organism evidence="4 5">
    <name type="scientific">Rotaria sordida</name>
    <dbReference type="NCBI Taxonomy" id="392033"/>
    <lineage>
        <taxon>Eukaryota</taxon>
        <taxon>Metazoa</taxon>
        <taxon>Spiralia</taxon>
        <taxon>Gnathifera</taxon>
        <taxon>Rotifera</taxon>
        <taxon>Eurotatoria</taxon>
        <taxon>Bdelloidea</taxon>
        <taxon>Philodinida</taxon>
        <taxon>Philodinidae</taxon>
        <taxon>Rotaria</taxon>
    </lineage>
</organism>
<sequence>MSDTQSSSIPSTSKGNKNRQINKQEKENLYQSLFPPYVHLHQHSIFFINNLTTLDQINHLIKFASTTTHFIFDTESDKYTNAPALIQIYFMNDVNVESPMLLIEIKFIESLSSAHRQQLQQLFTNIFRYDSHIYTWGPLLSELFPFLEYGLFTYPILSHIHNAQVRFSFWFNNWLNTATLNSNDSSDDPPDSIILHAPLVDPSLFIPAQLMNNKKLLLNELWSLQDAIAYVFNQYLSKQYTLRKWSIGLDVRLPNRDPQFSSSYRRKLVKYAIYDCLSMAQVLLFISNSNISSNTTCIKYVNDPPLGEYKLIPDISNPPSLFQVHSIHDLSIIISNDDNEILNPDEVNNNDDNEIINEVNNDVEIIDDIESNNDIEIISDDDNGDLVMTGHEINDRHQTFHNIKSKFKKRSTAARKRRNIKSNHRHRRNRYKFEIIRPLNTTIANVKKILHSYAVPYLNRLLLKDPQTPEEFLQYAQRVEELKLLDDKQDVSTCYVEQKFANSPSMNAQNMHIKTQSTNPTYSFRQSKDFKMRDKPNYNNNNSRQMSTETSTTQSQYYNTISKPQYQCYKCGGRDHYIRNCPHFQ</sequence>
<keyword evidence="1" id="KW-0479">Metal-binding</keyword>
<keyword evidence="1" id="KW-0863">Zinc-finger</keyword>
<dbReference type="AlphaFoldDB" id="A0A815JN17"/>
<evidence type="ECO:0000313" key="4">
    <source>
        <dbReference type="EMBL" id="CAF1381647.1"/>
    </source>
</evidence>
<name>A0A815JN17_9BILA</name>
<dbReference type="GO" id="GO:0008270">
    <property type="term" value="F:zinc ion binding"/>
    <property type="evidence" value="ECO:0007669"/>
    <property type="project" value="UniProtKB-KW"/>
</dbReference>
<keyword evidence="1" id="KW-0862">Zinc</keyword>
<dbReference type="GO" id="GO:0003676">
    <property type="term" value="F:nucleic acid binding"/>
    <property type="evidence" value="ECO:0007669"/>
    <property type="project" value="InterPro"/>
</dbReference>
<feature type="domain" description="CCHC-type" evidence="3">
    <location>
        <begin position="568"/>
        <end position="582"/>
    </location>
</feature>
<gene>
    <name evidence="4" type="ORF">RFH988_LOCUS33880</name>
</gene>
<reference evidence="4" key="1">
    <citation type="submission" date="2021-02" db="EMBL/GenBank/DDBJ databases">
        <authorList>
            <person name="Nowell W R."/>
        </authorList>
    </citation>
    <scope>NUCLEOTIDE SEQUENCE</scope>
</reference>
<accession>A0A815JN17</accession>
<evidence type="ECO:0000256" key="1">
    <source>
        <dbReference type="PROSITE-ProRule" id="PRU00047"/>
    </source>
</evidence>
<dbReference type="SUPFAM" id="SSF57756">
    <property type="entry name" value="Retrovirus zinc finger-like domains"/>
    <property type="match status" value="1"/>
</dbReference>
<protein>
    <recommendedName>
        <fullName evidence="3">CCHC-type domain-containing protein</fullName>
    </recommendedName>
</protein>